<dbReference type="EMBL" id="FSRA01000001">
    <property type="protein sequence ID" value="SIO10034.1"/>
    <property type="molecule type" value="Genomic_DNA"/>
</dbReference>
<dbReference type="STRING" id="536979.SAMN04488055_2924"/>
<dbReference type="GO" id="GO:0004527">
    <property type="term" value="F:exonuclease activity"/>
    <property type="evidence" value="ECO:0007669"/>
    <property type="project" value="UniProtKB-KW"/>
</dbReference>
<evidence type="ECO:0000259" key="1">
    <source>
        <dbReference type="Pfam" id="PF03372"/>
    </source>
</evidence>
<evidence type="ECO:0000259" key="2">
    <source>
        <dbReference type="Pfam" id="PF08522"/>
    </source>
</evidence>
<feature type="domain" description="BT-3987-like N-terminal" evidence="2">
    <location>
        <begin position="28"/>
        <end position="147"/>
    </location>
</feature>
<dbReference type="GO" id="GO:0006506">
    <property type="term" value="P:GPI anchor biosynthetic process"/>
    <property type="evidence" value="ECO:0007669"/>
    <property type="project" value="TreeGrafter"/>
</dbReference>
<dbReference type="PANTHER" id="PTHR14859:SF15">
    <property type="entry name" value="ENDONUCLEASE_EXONUCLEASE_PHOSPHATASE DOMAIN-CONTAINING PROTEIN"/>
    <property type="match status" value="1"/>
</dbReference>
<dbReference type="Gene3D" id="2.60.40.1740">
    <property type="entry name" value="hypothetical protein (bacova_03559)"/>
    <property type="match status" value="1"/>
</dbReference>
<keyword evidence="3" id="KW-0378">Hydrolase</keyword>
<sequence length="394" mass="42882">MKYLLSILSIILISACKYDKDIPHPELYEKVYMPQAVNLPSIVNLVMADTPQTIIFGAAFGGPRNNSNNLEVKFRVDASLVAAYNQLNGTAYETMPAGSYELLQTSGTIAKGQQSTAPLKLQIKTAGVLESLKKYLLPVTIEQVTGNVAVNENLRTAYFLVEAQRDGLNLKVISYGKKSTVFDVNAVADVLRPLGGDLIVIREIDKNTKRSGYVDMPAEIAKKLGMFSYFAKAINHDGGEYGTAVLSKFPITDSAAFILPTPSGEPGPLAVIKVKVKEGQTLTFAGTHFNANVTLRAGQPAKLLEFLQPYDGPVIVGGNFNDQLAGDTYLALKTRFTLICTEGCAFNYPATNPASNTDYIIYSPANRFRVVENRVGTVSTSDHLPVISQMQVYY</sequence>
<feature type="domain" description="Endonuclease/exonuclease/phosphatase" evidence="1">
    <location>
        <begin position="184"/>
        <end position="383"/>
    </location>
</feature>
<dbReference type="SUPFAM" id="SSF56219">
    <property type="entry name" value="DNase I-like"/>
    <property type="match status" value="1"/>
</dbReference>
<keyword evidence="3" id="KW-0255">Endonuclease</keyword>
<accession>A0A1N6GR70</accession>
<dbReference type="InterPro" id="IPR036691">
    <property type="entry name" value="Endo/exonu/phosph_ase_sf"/>
</dbReference>
<name>A0A1N6GR70_9BACT</name>
<reference evidence="3 4" key="1">
    <citation type="submission" date="2016-11" db="EMBL/GenBank/DDBJ databases">
        <authorList>
            <person name="Jaros S."/>
            <person name="Januszkiewicz K."/>
            <person name="Wedrychowicz H."/>
        </authorList>
    </citation>
    <scope>NUCLEOTIDE SEQUENCE [LARGE SCALE GENOMIC DNA]</scope>
    <source>
        <strain evidence="3 4">DSM 24787</strain>
    </source>
</reference>
<dbReference type="AlphaFoldDB" id="A0A1N6GR70"/>
<dbReference type="RefSeq" id="WP_074239939.1">
    <property type="nucleotide sequence ID" value="NZ_FSRA01000001.1"/>
</dbReference>
<dbReference type="Pfam" id="PF08522">
    <property type="entry name" value="BT_3987-like_N"/>
    <property type="match status" value="1"/>
</dbReference>
<dbReference type="GO" id="GO:0004519">
    <property type="term" value="F:endonuclease activity"/>
    <property type="evidence" value="ECO:0007669"/>
    <property type="project" value="UniProtKB-KW"/>
</dbReference>
<keyword evidence="3" id="KW-0269">Exonuclease</keyword>
<keyword evidence="3" id="KW-0540">Nuclease</keyword>
<evidence type="ECO:0000313" key="4">
    <source>
        <dbReference type="Proteomes" id="UP000185003"/>
    </source>
</evidence>
<dbReference type="PANTHER" id="PTHR14859">
    <property type="entry name" value="CALCOFLUOR WHITE HYPERSENSITIVE PROTEIN PRECURSOR"/>
    <property type="match status" value="1"/>
</dbReference>
<dbReference type="PROSITE" id="PS51257">
    <property type="entry name" value="PROKAR_LIPOPROTEIN"/>
    <property type="match status" value="1"/>
</dbReference>
<proteinExistence type="predicted"/>
<dbReference type="Proteomes" id="UP000185003">
    <property type="component" value="Unassembled WGS sequence"/>
</dbReference>
<dbReference type="Gene3D" id="3.60.10.10">
    <property type="entry name" value="Endonuclease/exonuclease/phosphatase"/>
    <property type="match status" value="1"/>
</dbReference>
<organism evidence="3 4">
    <name type="scientific">Chitinophaga niabensis</name>
    <dbReference type="NCBI Taxonomy" id="536979"/>
    <lineage>
        <taxon>Bacteria</taxon>
        <taxon>Pseudomonadati</taxon>
        <taxon>Bacteroidota</taxon>
        <taxon>Chitinophagia</taxon>
        <taxon>Chitinophagales</taxon>
        <taxon>Chitinophagaceae</taxon>
        <taxon>Chitinophaga</taxon>
    </lineage>
</organism>
<dbReference type="InterPro" id="IPR005135">
    <property type="entry name" value="Endo/exonuclease/phosphatase"/>
</dbReference>
<dbReference type="InterPro" id="IPR013728">
    <property type="entry name" value="BT_3987-like_N"/>
</dbReference>
<keyword evidence="4" id="KW-1185">Reference proteome</keyword>
<evidence type="ECO:0000313" key="3">
    <source>
        <dbReference type="EMBL" id="SIO10034.1"/>
    </source>
</evidence>
<dbReference type="Pfam" id="PF03372">
    <property type="entry name" value="Exo_endo_phos"/>
    <property type="match status" value="1"/>
</dbReference>
<protein>
    <submittedName>
        <fullName evidence="3">Metal-dependent hydrolase, endonuclease/exonuclease/phosphatase family</fullName>
    </submittedName>
</protein>
<dbReference type="InterPro" id="IPR051916">
    <property type="entry name" value="GPI-anchor_lipid_remodeler"/>
</dbReference>
<dbReference type="OrthoDB" id="792783at2"/>
<dbReference type="GO" id="GO:0016020">
    <property type="term" value="C:membrane"/>
    <property type="evidence" value="ECO:0007669"/>
    <property type="project" value="GOC"/>
</dbReference>
<gene>
    <name evidence="3" type="ORF">SAMN04488055_2924</name>
</gene>